<dbReference type="STRING" id="1440763.BJI69_08155"/>
<organism evidence="1 2">
    <name type="scientific">Luteibacter rhizovicinus DSM 16549</name>
    <dbReference type="NCBI Taxonomy" id="1440763"/>
    <lineage>
        <taxon>Bacteria</taxon>
        <taxon>Pseudomonadati</taxon>
        <taxon>Pseudomonadota</taxon>
        <taxon>Gammaproteobacteria</taxon>
        <taxon>Lysobacterales</taxon>
        <taxon>Rhodanobacteraceae</taxon>
        <taxon>Luteibacter</taxon>
    </lineage>
</organism>
<name>A0A0G9HFD2_9GAMM</name>
<dbReference type="InterPro" id="IPR019734">
    <property type="entry name" value="TPR_rpt"/>
</dbReference>
<keyword evidence="2" id="KW-1185">Reference proteome</keyword>
<proteinExistence type="predicted"/>
<gene>
    <name evidence="1" type="ORF">BJI69_08155</name>
</gene>
<sequence length="735" mass="79769">MGPDYRYRAFISYSHQDKTPAAWLHRALETFAIPARLVGQSTAMGVVPRRLSPVFRDREELASAGDLGRTVNVALAQSACLLVVCSPQAAASRWVNEEVLSYKRLGGEDRIFCLIVGGEPNATAMPGREAEECFVPALRYRWGAGGELGSEPIEPIAADIRQGSDSKLNAIVKLVAGMLGVGFDDLKQRELHRRMRRATVLAAVALCVMAVTTTLAISAFISRHAAVVASHVAERRQKEAEDLVSFMLGDLNDKLAQVSRLDIMEAVDDQAMKYFQAQPLDEVTDRALEQRAAALEKIGSVRLDQGQLAAAMASYRAALAVATRLADAAPTNIDRQLALADVWAYVGMTQWRQGELDDAQRSFARGQATLQRAAVHAPGNTQLAFQRATLDNNVGHVMEARGELDQAAAQYRHMLAQMEDLVIGQPHNADWVEYLGSAHNNLGKLALMRGDLAEAVAQYSADERIQSGLAAAEPKNMSRRDNLLTVRAILGRTQALTGDTVAGMARLQQAVDMATDLGTLDPSNTDFQEHAALYATQLARLRRLSGDLPEATALIARALPIFAGLARHDPDNAAWQREYAEALVEQSAQGREAGQQDDAHEHATAALQALRPLMAKLPDDRSTLLAGIVARLSLAAVTTDAQVARQLRTEALDSVQAAKSGQGDPRLQALRVEALLSLARKPDATPIIQRLWASGYRDAGLLRVLRREGIDYPVNQAFQHELLVATGGGPLQEKE</sequence>
<dbReference type="AlphaFoldDB" id="A0A0G9HFD2"/>
<dbReference type="KEGG" id="lrz:BJI69_08155"/>
<evidence type="ECO:0000313" key="2">
    <source>
        <dbReference type="Proteomes" id="UP000182987"/>
    </source>
</evidence>
<evidence type="ECO:0000313" key="1">
    <source>
        <dbReference type="EMBL" id="APG03880.1"/>
    </source>
</evidence>
<accession>A0A0G9HFD2</accession>
<dbReference type="Pfam" id="PF13676">
    <property type="entry name" value="TIR_2"/>
    <property type="match status" value="1"/>
</dbReference>
<dbReference type="SUPFAM" id="SSF52200">
    <property type="entry name" value="Toll/Interleukin receptor TIR domain"/>
    <property type="match status" value="1"/>
</dbReference>
<dbReference type="PATRIC" id="fig|1440763.5.peg.2739"/>
<dbReference type="InterPro" id="IPR000157">
    <property type="entry name" value="TIR_dom"/>
</dbReference>
<dbReference type="SMART" id="SM00028">
    <property type="entry name" value="TPR"/>
    <property type="match status" value="3"/>
</dbReference>
<dbReference type="EMBL" id="CP017480">
    <property type="protein sequence ID" value="APG03880.1"/>
    <property type="molecule type" value="Genomic_DNA"/>
</dbReference>
<reference evidence="2" key="1">
    <citation type="submission" date="2016-09" db="EMBL/GenBank/DDBJ databases">
        <authorList>
            <person name="Lysoe E."/>
        </authorList>
    </citation>
    <scope>NUCLEOTIDE SEQUENCE [LARGE SCALE GENOMIC DNA]</scope>
    <source>
        <strain evidence="2">LJ96T</strain>
    </source>
</reference>
<dbReference type="GO" id="GO:0007165">
    <property type="term" value="P:signal transduction"/>
    <property type="evidence" value="ECO:0007669"/>
    <property type="project" value="InterPro"/>
</dbReference>
<dbReference type="Gene3D" id="3.40.50.10140">
    <property type="entry name" value="Toll/interleukin-1 receptor homology (TIR) domain"/>
    <property type="match status" value="1"/>
</dbReference>
<protein>
    <submittedName>
        <fullName evidence="1">Uncharacterized protein</fullName>
    </submittedName>
</protein>
<dbReference type="SUPFAM" id="SSF48452">
    <property type="entry name" value="TPR-like"/>
    <property type="match status" value="1"/>
</dbReference>
<dbReference type="OrthoDB" id="7308181at2"/>
<dbReference type="Proteomes" id="UP000182987">
    <property type="component" value="Chromosome"/>
</dbReference>
<dbReference type="Gene3D" id="1.25.40.10">
    <property type="entry name" value="Tetratricopeptide repeat domain"/>
    <property type="match status" value="2"/>
</dbReference>
<dbReference type="InterPro" id="IPR011990">
    <property type="entry name" value="TPR-like_helical_dom_sf"/>
</dbReference>
<dbReference type="InterPro" id="IPR035897">
    <property type="entry name" value="Toll_tir_struct_dom_sf"/>
</dbReference>